<name>A0ACD4D7A9_9HYPH</name>
<keyword evidence="1" id="KW-0255">Endonuclease</keyword>
<keyword evidence="2" id="KW-1185">Reference proteome</keyword>
<keyword evidence="1" id="KW-0378">Hydrolase</keyword>
<evidence type="ECO:0000313" key="1">
    <source>
        <dbReference type="EMBL" id="UXN61697.1"/>
    </source>
</evidence>
<protein>
    <submittedName>
        <fullName evidence="1">Endonuclease domain-containing protein</fullName>
    </submittedName>
</protein>
<dbReference type="EMBL" id="CP104973">
    <property type="protein sequence ID" value="UXN61697.1"/>
    <property type="molecule type" value="Genomic_DNA"/>
</dbReference>
<gene>
    <name evidence="1" type="ORF">N8E88_16750</name>
</gene>
<evidence type="ECO:0000313" key="2">
    <source>
        <dbReference type="Proteomes" id="UP001061991"/>
    </source>
</evidence>
<proteinExistence type="predicted"/>
<organism evidence="1 2">
    <name type="scientific">Phyllobacterium zundukense</name>
    <dbReference type="NCBI Taxonomy" id="1867719"/>
    <lineage>
        <taxon>Bacteria</taxon>
        <taxon>Pseudomonadati</taxon>
        <taxon>Pseudomonadota</taxon>
        <taxon>Alphaproteobacteria</taxon>
        <taxon>Hyphomicrobiales</taxon>
        <taxon>Phyllobacteriaceae</taxon>
        <taxon>Phyllobacterium</taxon>
    </lineage>
</organism>
<accession>A0ACD4D7A9</accession>
<sequence>MNTPEQPITRRKTGATQKARALRKNETDAEYRLWYDLRNRLLNGYKFSRQIPLGPYVVDFVCRTERLIVELDGSQHAESTHDDVRTRWLNKEGYSLLRFWNDEVVKERRAVLDTILAVLEGRAWLPSAKLQGSTRAKFPIR</sequence>
<reference evidence="1" key="1">
    <citation type="submission" date="2022-09" db="EMBL/GenBank/DDBJ databases">
        <title>Interaction between co-microsymbionts with complementary sets of symbiotic genes in legume-rhizobium systems.</title>
        <authorList>
            <person name="Safronova V."/>
            <person name="Sazanova A."/>
            <person name="Afonin A."/>
            <person name="Chirak E."/>
        </authorList>
    </citation>
    <scope>NUCLEOTIDE SEQUENCE</scope>
    <source>
        <strain evidence="1">A18/3m</strain>
    </source>
</reference>
<keyword evidence="1" id="KW-0540">Nuclease</keyword>
<dbReference type="Proteomes" id="UP001061991">
    <property type="component" value="Chromosome"/>
</dbReference>